<dbReference type="GeneID" id="65115975"/>
<dbReference type="KEGG" id="vg:65115975"/>
<accession>A0A385UH79</accession>
<organism evidence="1 2">
    <name type="scientific">Gordonia phage Foxboro</name>
    <dbReference type="NCBI Taxonomy" id="2301602"/>
    <lineage>
        <taxon>Viruses</taxon>
        <taxon>Duplodnaviria</taxon>
        <taxon>Heunggongvirae</taxon>
        <taxon>Uroviricota</taxon>
        <taxon>Caudoviricetes</taxon>
        <taxon>Zierdtviridae</taxon>
        <taxon>Emilbogenvirinae</taxon>
        <taxon>Foxborovirus</taxon>
        <taxon>Foxborovirus foxboro</taxon>
    </lineage>
</organism>
<reference evidence="1 2" key="1">
    <citation type="submission" date="2018-08" db="EMBL/GenBank/DDBJ databases">
        <authorList>
            <person name="Duda J.M."/>
            <person name="Larson A.P."/>
            <person name="Nowak S."/>
            <person name="Ricci M.J."/>
            <person name="Westholm D.E."/>
            <person name="Delesalle V.A."/>
            <person name="Garlena R.A."/>
            <person name="Russell D.A."/>
            <person name="Pope W.H."/>
            <person name="Jacobs-Sera D."/>
            <person name="Hatfull G.F."/>
        </authorList>
    </citation>
    <scope>NUCLEOTIDE SEQUENCE [LARGE SCALE GENOMIC DNA]</scope>
</reference>
<sequence length="116" mass="12865">MTDITPIDSAPVFTRTSTVTTVTVEISGVPDITGSFHSKPIRPDGAKLVYHEAGTWRNNPVVSIEVSGPQVRKDGSESKNRSTFTVWHDRVEPWMFDMVEAVRPSTHPKTDDEEIG</sequence>
<dbReference type="Proteomes" id="UP000267882">
    <property type="component" value="Segment"/>
</dbReference>
<dbReference type="RefSeq" id="YP_010098262.1">
    <property type="nucleotide sequence ID" value="NC_055766.1"/>
</dbReference>
<proteinExistence type="predicted"/>
<name>A0A385UH79_9CAUD</name>
<keyword evidence="2" id="KW-1185">Reference proteome</keyword>
<gene>
    <name evidence="1" type="primary">6</name>
    <name evidence="1" type="ORF">SEA_FOXBORO_6</name>
</gene>
<dbReference type="EMBL" id="MH727547">
    <property type="protein sequence ID" value="AYB69189.1"/>
    <property type="molecule type" value="Genomic_DNA"/>
</dbReference>
<protein>
    <submittedName>
        <fullName evidence="1">Uncharacterized protein</fullName>
    </submittedName>
</protein>
<evidence type="ECO:0000313" key="1">
    <source>
        <dbReference type="EMBL" id="AYB69189.1"/>
    </source>
</evidence>
<evidence type="ECO:0000313" key="2">
    <source>
        <dbReference type="Proteomes" id="UP000267882"/>
    </source>
</evidence>